<evidence type="ECO:0000313" key="3">
    <source>
        <dbReference type="Proteomes" id="UP001558713"/>
    </source>
</evidence>
<proteinExistence type="predicted"/>
<evidence type="ECO:0000313" key="2">
    <source>
        <dbReference type="EMBL" id="KAL1190914.1"/>
    </source>
</evidence>
<sequence>MYSITSNVLPKVTPLPTTTTFIASMESAESSSDGYQTILMMLHGDRIDKIEPLWLETATRPWDPPLVHDSMCC</sequence>
<dbReference type="AlphaFoldDB" id="A0ABD0ZAB0"/>
<protein>
    <submittedName>
        <fullName evidence="1">Uncharacterized protein</fullName>
    </submittedName>
</protein>
<dbReference type="EMBL" id="JBANAX010000865">
    <property type="protein sequence ID" value="KAL1190914.1"/>
    <property type="molecule type" value="Genomic_DNA"/>
</dbReference>
<keyword evidence="3" id="KW-1185">Reference proteome</keyword>
<dbReference type="EMBL" id="JBANAX010000865">
    <property type="protein sequence ID" value="KAL1190911.1"/>
    <property type="molecule type" value="Genomic_DNA"/>
</dbReference>
<comment type="caution">
    <text evidence="1">The sequence shown here is derived from an EMBL/GenBank/DDBJ whole genome shotgun (WGS) entry which is preliminary data.</text>
</comment>
<reference evidence="1 3" key="1">
    <citation type="submission" date="2024-04" db="EMBL/GenBank/DDBJ databases">
        <title>Genome assembly C_amara_ONT_v2.</title>
        <authorList>
            <person name="Yant L."/>
            <person name="Moore C."/>
            <person name="Slenker M."/>
        </authorList>
    </citation>
    <scope>NUCLEOTIDE SEQUENCE [LARGE SCALE GENOMIC DNA]</scope>
    <source>
        <tissue evidence="1">Leaf</tissue>
    </source>
</reference>
<evidence type="ECO:0000313" key="1">
    <source>
        <dbReference type="EMBL" id="KAL1190911.1"/>
    </source>
</evidence>
<organism evidence="1 3">
    <name type="scientific">Cardamine amara subsp. amara</name>
    <dbReference type="NCBI Taxonomy" id="228776"/>
    <lineage>
        <taxon>Eukaryota</taxon>
        <taxon>Viridiplantae</taxon>
        <taxon>Streptophyta</taxon>
        <taxon>Embryophyta</taxon>
        <taxon>Tracheophyta</taxon>
        <taxon>Spermatophyta</taxon>
        <taxon>Magnoliopsida</taxon>
        <taxon>eudicotyledons</taxon>
        <taxon>Gunneridae</taxon>
        <taxon>Pentapetalae</taxon>
        <taxon>rosids</taxon>
        <taxon>malvids</taxon>
        <taxon>Brassicales</taxon>
        <taxon>Brassicaceae</taxon>
        <taxon>Cardamineae</taxon>
        <taxon>Cardamine</taxon>
    </lineage>
</organism>
<dbReference type="Proteomes" id="UP001558713">
    <property type="component" value="Unassembled WGS sequence"/>
</dbReference>
<name>A0ABD0ZAB0_CARAN</name>
<gene>
    <name evidence="1" type="ORF">V5N11_025651</name>
    <name evidence="2" type="ORF">V5N11_025654</name>
</gene>
<accession>A0ABD0ZAB0</accession>